<gene>
    <name evidence="6" type="ORF">A2527_14055</name>
</gene>
<dbReference type="PROSITE" id="PS00606">
    <property type="entry name" value="KS3_1"/>
    <property type="match status" value="1"/>
</dbReference>
<keyword evidence="3 4" id="KW-0808">Transferase</keyword>
<dbReference type="GO" id="GO:0006633">
    <property type="term" value="P:fatty acid biosynthetic process"/>
    <property type="evidence" value="ECO:0007669"/>
    <property type="project" value="InterPro"/>
</dbReference>
<dbReference type="InterPro" id="IPR016039">
    <property type="entry name" value="Thiolase-like"/>
</dbReference>
<evidence type="ECO:0000259" key="5">
    <source>
        <dbReference type="PROSITE" id="PS52004"/>
    </source>
</evidence>
<dbReference type="InterPro" id="IPR000794">
    <property type="entry name" value="Beta-ketoacyl_synthase"/>
</dbReference>
<comment type="pathway">
    <text evidence="1">Lipid metabolism; fatty acid biosynthesis.</text>
</comment>
<dbReference type="Pfam" id="PF00109">
    <property type="entry name" value="ketoacyl-synt"/>
    <property type="match status" value="1"/>
</dbReference>
<evidence type="ECO:0000256" key="3">
    <source>
        <dbReference type="ARBA" id="ARBA00022679"/>
    </source>
</evidence>
<dbReference type="SMART" id="SM00825">
    <property type="entry name" value="PKS_KS"/>
    <property type="match status" value="1"/>
</dbReference>
<dbReference type="EMBL" id="MFNE01000053">
    <property type="protein sequence ID" value="OGG93132.1"/>
    <property type="molecule type" value="Genomic_DNA"/>
</dbReference>
<reference evidence="6 7" key="1">
    <citation type="journal article" date="2016" name="Nat. Commun.">
        <title>Thousands of microbial genomes shed light on interconnected biogeochemical processes in an aquifer system.</title>
        <authorList>
            <person name="Anantharaman K."/>
            <person name="Brown C.T."/>
            <person name="Hug L.A."/>
            <person name="Sharon I."/>
            <person name="Castelle C.J."/>
            <person name="Probst A.J."/>
            <person name="Thomas B.C."/>
            <person name="Singh A."/>
            <person name="Wilkins M.J."/>
            <person name="Karaoz U."/>
            <person name="Brodie E.L."/>
            <person name="Williams K.H."/>
            <person name="Hubbard S.S."/>
            <person name="Banfield J.F."/>
        </authorList>
    </citation>
    <scope>NUCLEOTIDE SEQUENCE [LARGE SCALE GENOMIC DNA]</scope>
</reference>
<protein>
    <submittedName>
        <fullName evidence="6">Beta-ketoacyl synthase</fullName>
    </submittedName>
</protein>
<dbReference type="PROSITE" id="PS52004">
    <property type="entry name" value="KS3_2"/>
    <property type="match status" value="1"/>
</dbReference>
<dbReference type="Proteomes" id="UP000178449">
    <property type="component" value="Unassembled WGS sequence"/>
</dbReference>
<dbReference type="InterPro" id="IPR014030">
    <property type="entry name" value="Ketoacyl_synth_N"/>
</dbReference>
<comment type="similarity">
    <text evidence="2 4">Belongs to the thiolase-like superfamily. Beta-ketoacyl-ACP synthases family.</text>
</comment>
<organism evidence="6 7">
    <name type="scientific">Candidatus Lambdaproteobacteria bacterium RIFOXYD2_FULL_50_16</name>
    <dbReference type="NCBI Taxonomy" id="1817772"/>
    <lineage>
        <taxon>Bacteria</taxon>
        <taxon>Pseudomonadati</taxon>
        <taxon>Pseudomonadota</taxon>
        <taxon>Candidatus Lambdaproteobacteria</taxon>
    </lineage>
</organism>
<dbReference type="SUPFAM" id="SSF53901">
    <property type="entry name" value="Thiolase-like"/>
    <property type="match status" value="2"/>
</dbReference>
<dbReference type="AlphaFoldDB" id="A0A1F6G4Z4"/>
<sequence length="633" mass="67784">MSLLPVITGFGGISPAGRSSGFQAFRRILLDGLSVDKKQDTLLSLAALMGLVTAKDGAWVSGSGEILSAPEVALKFGSMVTQGTLLRRIEKSHFDPERIPYNKLMNLNAPGGLRFELDKKDLPNELPSNWRVEPGLGNQVRVEVEGALSMLQPDRRKSLAQTGGQLPTGFDPGELYASKHHPRGLMMALYGASDALGQSGIALDEIKALVRPDQIGVFSGSAMGQLDDLGLGGYMKSALQGKRTSTKQMPFSLAEMPADFINAYIMGSVGQTGGILGACASTLYNLDLAAKEITSGRLRVALVGMSEAPLVPEVFEGYRVMSALAEDEQLALLDHSPNPDYRRACRPFGLNCGFTLAESSQYFLVMDDELALELGAVVYGAIGGIFVNADGIKKSISAPGVGNYLSIAKAAALTRAICGEAGLRNRSFVHAHGTGTPQNRVTESHGLNEVAKNFGIGAWPVAAIKCYLGHSIGTAAGDQLMAALGTWAEGMIPGIFTLDQLAPDVHHSNLSFSQAHRQVNPKEVDAALLNSKGFGGNNATGVILSPHLTRRMIAQKQGAKVYFAYLDRAVKRAEQAAQHDLNHREGKFRSIYRFGEEPIEGTDLTMQPHQIEVPGFAQPLNLDLENPFKDMTP</sequence>
<dbReference type="InterPro" id="IPR014031">
    <property type="entry name" value="Ketoacyl_synth_C"/>
</dbReference>
<dbReference type="PANTHER" id="PTHR11712:SF336">
    <property type="entry name" value="3-OXOACYL-[ACYL-CARRIER-PROTEIN] SYNTHASE, MITOCHONDRIAL"/>
    <property type="match status" value="1"/>
</dbReference>
<name>A0A1F6G4Z4_9PROT</name>
<accession>A0A1F6G4Z4</accession>
<evidence type="ECO:0000256" key="1">
    <source>
        <dbReference type="ARBA" id="ARBA00005194"/>
    </source>
</evidence>
<proteinExistence type="inferred from homology"/>
<dbReference type="STRING" id="1817772.A2527_14055"/>
<dbReference type="InterPro" id="IPR047224">
    <property type="entry name" value="FAS_alpha_su_C"/>
</dbReference>
<dbReference type="CDD" id="cd00828">
    <property type="entry name" value="elong_cond_enzymes"/>
    <property type="match status" value="1"/>
</dbReference>
<dbReference type="GO" id="GO:0005829">
    <property type="term" value="C:cytosol"/>
    <property type="evidence" value="ECO:0007669"/>
    <property type="project" value="TreeGrafter"/>
</dbReference>
<dbReference type="Gene3D" id="3.40.47.10">
    <property type="match status" value="1"/>
</dbReference>
<dbReference type="GO" id="GO:0004315">
    <property type="term" value="F:3-oxoacyl-[acyl-carrier-protein] synthase activity"/>
    <property type="evidence" value="ECO:0007669"/>
    <property type="project" value="InterPro"/>
</dbReference>
<evidence type="ECO:0000256" key="4">
    <source>
        <dbReference type="RuleBase" id="RU003694"/>
    </source>
</evidence>
<feature type="domain" description="Ketosynthase family 3 (KS3)" evidence="5">
    <location>
        <begin position="105"/>
        <end position="545"/>
    </location>
</feature>
<evidence type="ECO:0000313" key="6">
    <source>
        <dbReference type="EMBL" id="OGG93132.1"/>
    </source>
</evidence>
<comment type="caution">
    <text evidence="6">The sequence shown here is derived from an EMBL/GenBank/DDBJ whole genome shotgun (WGS) entry which is preliminary data.</text>
</comment>
<evidence type="ECO:0000256" key="2">
    <source>
        <dbReference type="ARBA" id="ARBA00008467"/>
    </source>
</evidence>
<dbReference type="PANTHER" id="PTHR11712">
    <property type="entry name" value="POLYKETIDE SYNTHASE-RELATED"/>
    <property type="match status" value="1"/>
</dbReference>
<dbReference type="InterPro" id="IPR020841">
    <property type="entry name" value="PKS_Beta-ketoAc_synthase_dom"/>
</dbReference>
<dbReference type="Pfam" id="PF02801">
    <property type="entry name" value="Ketoacyl-synt_C"/>
    <property type="match status" value="1"/>
</dbReference>
<dbReference type="InterPro" id="IPR018201">
    <property type="entry name" value="Ketoacyl_synth_AS"/>
</dbReference>
<evidence type="ECO:0000313" key="7">
    <source>
        <dbReference type="Proteomes" id="UP000178449"/>
    </source>
</evidence>